<dbReference type="InterPro" id="IPR048647">
    <property type="entry name" value="RlmA_N"/>
</dbReference>
<proteinExistence type="predicted"/>
<name>A0ABQ3VIN1_9CHLR</name>
<dbReference type="Pfam" id="PF13649">
    <property type="entry name" value="Methyltransf_25"/>
    <property type="match status" value="1"/>
</dbReference>
<dbReference type="SUPFAM" id="SSF53335">
    <property type="entry name" value="S-adenosyl-L-methionine-dependent methyltransferases"/>
    <property type="match status" value="1"/>
</dbReference>
<dbReference type="Gene3D" id="3.40.50.150">
    <property type="entry name" value="Vaccinia Virus protein VP39"/>
    <property type="match status" value="1"/>
</dbReference>
<evidence type="ECO:0000313" key="4">
    <source>
        <dbReference type="Proteomes" id="UP000635565"/>
    </source>
</evidence>
<dbReference type="Proteomes" id="UP000635565">
    <property type="component" value="Unassembled WGS sequence"/>
</dbReference>
<dbReference type="CDD" id="cd02440">
    <property type="entry name" value="AdoMet_MTases"/>
    <property type="match status" value="1"/>
</dbReference>
<evidence type="ECO:0000259" key="2">
    <source>
        <dbReference type="Pfam" id="PF21302"/>
    </source>
</evidence>
<dbReference type="InterPro" id="IPR041698">
    <property type="entry name" value="Methyltransf_25"/>
</dbReference>
<dbReference type="PIRSF" id="PIRSF018249">
    <property type="entry name" value="MyrA_prd"/>
    <property type="match status" value="1"/>
</dbReference>
<feature type="domain" description="23S rRNA (guanine(745)-N(1))-methyltransferase N-terminal" evidence="2">
    <location>
        <begin position="15"/>
        <end position="49"/>
    </location>
</feature>
<protein>
    <submittedName>
        <fullName evidence="3">23S rRNA (Guanine(745)-N(1))-methyltransferase</fullName>
    </submittedName>
</protein>
<feature type="domain" description="Methyltransferase" evidence="1">
    <location>
        <begin position="98"/>
        <end position="185"/>
    </location>
</feature>
<evidence type="ECO:0000313" key="3">
    <source>
        <dbReference type="EMBL" id="GHO85549.1"/>
    </source>
</evidence>
<accession>A0ABQ3VIN1</accession>
<gene>
    <name evidence="3" type="primary">rrmA</name>
    <name evidence="3" type="ORF">KSZ_35550</name>
</gene>
<dbReference type="InterPro" id="IPR016718">
    <property type="entry name" value="rRNA_m1G-MeTrfase_A_prd"/>
</dbReference>
<evidence type="ECO:0000259" key="1">
    <source>
        <dbReference type="Pfam" id="PF13649"/>
    </source>
</evidence>
<comment type="caution">
    <text evidence="3">The sequence shown here is derived from an EMBL/GenBank/DDBJ whole genome shotgun (WGS) entry which is preliminary data.</text>
</comment>
<organism evidence="3 4">
    <name type="scientific">Dictyobacter formicarum</name>
    <dbReference type="NCBI Taxonomy" id="2778368"/>
    <lineage>
        <taxon>Bacteria</taxon>
        <taxon>Bacillati</taxon>
        <taxon>Chloroflexota</taxon>
        <taxon>Ktedonobacteria</taxon>
        <taxon>Ktedonobacterales</taxon>
        <taxon>Dictyobacteraceae</taxon>
        <taxon>Dictyobacter</taxon>
    </lineage>
</organism>
<sequence>MEDTMVLTNVAEVLACPVCTLPLAFQQGALRCEHAHSFDVAKEGYVNLLRKKLPGDTKEMVVARRAFFDQGYYVPVSDLLNGLLQKHLPAGTKGPVRILDAGCGEGYYLARLQESLASEYGQLQGLGIDISKDAIRMAARRYPDAFFLVANLKEALPLADQVLAGMVNTFAPRNVAEYARVLQPGAPLLIVIPGPRHLEELRHSLHLLNIEENKQQHVIEQFSGSFDLVATRSLTYKLDLQQAEIAQIVVMTPNYWHQSAESRTRLAELAALATTVDFVCLVFQRKLSVTN</sequence>
<keyword evidence="4" id="KW-1185">Reference proteome</keyword>
<dbReference type="EMBL" id="BNJJ01000009">
    <property type="protein sequence ID" value="GHO85549.1"/>
    <property type="molecule type" value="Genomic_DNA"/>
</dbReference>
<dbReference type="InterPro" id="IPR029063">
    <property type="entry name" value="SAM-dependent_MTases_sf"/>
</dbReference>
<reference evidence="3 4" key="1">
    <citation type="journal article" date="2021" name="Int. J. Syst. Evol. Microbiol.">
        <title>Reticulibacter mediterranei gen. nov., sp. nov., within the new family Reticulibacteraceae fam. nov., and Ktedonospora formicarum gen. nov., sp. nov., Ktedonobacter robiniae sp. nov., Dictyobacter formicarum sp. nov. and Dictyobacter arantiisoli sp. nov., belonging to the class Ktedonobacteria.</title>
        <authorList>
            <person name="Yabe S."/>
            <person name="Zheng Y."/>
            <person name="Wang C.M."/>
            <person name="Sakai Y."/>
            <person name="Abe K."/>
            <person name="Yokota A."/>
            <person name="Donadio S."/>
            <person name="Cavaletti L."/>
            <person name="Monciardini P."/>
        </authorList>
    </citation>
    <scope>NUCLEOTIDE SEQUENCE [LARGE SCALE GENOMIC DNA]</scope>
    <source>
        <strain evidence="3 4">SOSP1-9</strain>
    </source>
</reference>
<dbReference type="Pfam" id="PF21302">
    <property type="entry name" value="Zn_ribbon_RlmA"/>
    <property type="match status" value="1"/>
</dbReference>